<evidence type="ECO:0000256" key="2">
    <source>
        <dbReference type="ARBA" id="ARBA00012513"/>
    </source>
</evidence>
<dbReference type="SUPFAM" id="SSF103243">
    <property type="entry name" value="KA1-like"/>
    <property type="match status" value="1"/>
</dbReference>
<feature type="region of interest" description="Disordered" evidence="11">
    <location>
        <begin position="682"/>
        <end position="823"/>
    </location>
</feature>
<dbReference type="PROSITE" id="PS50011">
    <property type="entry name" value="PROTEIN_KINASE_DOM"/>
    <property type="match status" value="1"/>
</dbReference>
<evidence type="ECO:0000313" key="15">
    <source>
        <dbReference type="Proteomes" id="UP000238350"/>
    </source>
</evidence>
<evidence type="ECO:0000256" key="7">
    <source>
        <dbReference type="ARBA" id="ARBA00022840"/>
    </source>
</evidence>
<dbReference type="Pfam" id="PF00069">
    <property type="entry name" value="Pkinase"/>
    <property type="match status" value="1"/>
</dbReference>
<dbReference type="GO" id="GO:0035556">
    <property type="term" value="P:intracellular signal transduction"/>
    <property type="evidence" value="ECO:0007669"/>
    <property type="project" value="TreeGrafter"/>
</dbReference>
<protein>
    <recommendedName>
        <fullName evidence="2">non-specific serine/threonine protein kinase</fullName>
        <ecNumber evidence="2">2.7.11.1</ecNumber>
    </recommendedName>
</protein>
<keyword evidence="15" id="KW-1185">Reference proteome</keyword>
<feature type="compositionally biased region" description="Low complexity" evidence="11">
    <location>
        <begin position="916"/>
        <end position="936"/>
    </location>
</feature>
<dbReference type="GeneID" id="36516938"/>
<dbReference type="Proteomes" id="UP000238350">
    <property type="component" value="Unassembled WGS sequence"/>
</dbReference>
<feature type="domain" description="Protein kinase" evidence="12">
    <location>
        <begin position="199"/>
        <end position="459"/>
    </location>
</feature>
<dbReference type="Gene3D" id="3.30.310.80">
    <property type="entry name" value="Kinase associated domain 1, KA1"/>
    <property type="match status" value="1"/>
</dbReference>
<comment type="catalytic activity">
    <reaction evidence="9">
        <text>L-seryl-[protein] + ATP = O-phospho-L-seryl-[protein] + ADP + H(+)</text>
        <dbReference type="Rhea" id="RHEA:17989"/>
        <dbReference type="Rhea" id="RHEA-COMP:9863"/>
        <dbReference type="Rhea" id="RHEA-COMP:11604"/>
        <dbReference type="ChEBI" id="CHEBI:15378"/>
        <dbReference type="ChEBI" id="CHEBI:29999"/>
        <dbReference type="ChEBI" id="CHEBI:30616"/>
        <dbReference type="ChEBI" id="CHEBI:83421"/>
        <dbReference type="ChEBI" id="CHEBI:456216"/>
        <dbReference type="EC" id="2.7.11.1"/>
    </reaction>
</comment>
<evidence type="ECO:0000256" key="6">
    <source>
        <dbReference type="ARBA" id="ARBA00022777"/>
    </source>
</evidence>
<dbReference type="PROSITE" id="PS00107">
    <property type="entry name" value="PROTEIN_KINASE_ATP"/>
    <property type="match status" value="1"/>
</dbReference>
<reference evidence="14 15" key="1">
    <citation type="submission" date="2017-04" db="EMBL/GenBank/DDBJ databases">
        <title>Genome sequencing of [Candida] sorbophila.</title>
        <authorList>
            <person name="Ahn J.O."/>
        </authorList>
    </citation>
    <scope>NUCLEOTIDE SEQUENCE [LARGE SCALE GENOMIC DNA]</scope>
    <source>
        <strain evidence="14 15">DS02</strain>
    </source>
</reference>
<feature type="compositionally biased region" description="Basic and acidic residues" evidence="11">
    <location>
        <begin position="721"/>
        <end position="730"/>
    </location>
</feature>
<feature type="compositionally biased region" description="Low complexity" evidence="11">
    <location>
        <begin position="636"/>
        <end position="649"/>
    </location>
</feature>
<feature type="compositionally biased region" description="Basic and acidic residues" evidence="11">
    <location>
        <begin position="742"/>
        <end position="752"/>
    </location>
</feature>
<evidence type="ECO:0000256" key="10">
    <source>
        <dbReference type="PROSITE-ProRule" id="PRU10141"/>
    </source>
</evidence>
<dbReference type="PROSITE" id="PS00108">
    <property type="entry name" value="PROTEIN_KINASE_ST"/>
    <property type="match status" value="1"/>
</dbReference>
<dbReference type="InterPro" id="IPR017441">
    <property type="entry name" value="Protein_kinase_ATP_BS"/>
</dbReference>
<evidence type="ECO:0000256" key="3">
    <source>
        <dbReference type="ARBA" id="ARBA00022527"/>
    </source>
</evidence>
<dbReference type="InterPro" id="IPR008271">
    <property type="entry name" value="Ser/Thr_kinase_AS"/>
</dbReference>
<keyword evidence="6 14" id="KW-0418">Kinase</keyword>
<organism evidence="14 15">
    <name type="scientific">Wickerhamiella sorbophila</name>
    <dbReference type="NCBI Taxonomy" id="45607"/>
    <lineage>
        <taxon>Eukaryota</taxon>
        <taxon>Fungi</taxon>
        <taxon>Dikarya</taxon>
        <taxon>Ascomycota</taxon>
        <taxon>Saccharomycotina</taxon>
        <taxon>Dipodascomycetes</taxon>
        <taxon>Dipodascales</taxon>
        <taxon>Trichomonascaceae</taxon>
        <taxon>Wickerhamiella</taxon>
    </lineage>
</organism>
<dbReference type="InterPro" id="IPR011009">
    <property type="entry name" value="Kinase-like_dom_sf"/>
</dbReference>
<feature type="compositionally biased region" description="Polar residues" evidence="11">
    <location>
        <begin position="760"/>
        <end position="785"/>
    </location>
</feature>
<dbReference type="Gene3D" id="1.10.510.10">
    <property type="entry name" value="Transferase(Phosphotransferase) domain 1"/>
    <property type="match status" value="1"/>
</dbReference>
<dbReference type="GO" id="GO:0106310">
    <property type="term" value="F:protein serine kinase activity"/>
    <property type="evidence" value="ECO:0007669"/>
    <property type="project" value="RHEA"/>
</dbReference>
<evidence type="ECO:0000256" key="4">
    <source>
        <dbReference type="ARBA" id="ARBA00022679"/>
    </source>
</evidence>
<feature type="region of interest" description="Disordered" evidence="11">
    <location>
        <begin position="1"/>
        <end position="194"/>
    </location>
</feature>
<feature type="compositionally biased region" description="Pro residues" evidence="11">
    <location>
        <begin position="71"/>
        <end position="84"/>
    </location>
</feature>
<comment type="catalytic activity">
    <reaction evidence="8">
        <text>L-threonyl-[protein] + ATP = O-phospho-L-threonyl-[protein] + ADP + H(+)</text>
        <dbReference type="Rhea" id="RHEA:46608"/>
        <dbReference type="Rhea" id="RHEA-COMP:11060"/>
        <dbReference type="Rhea" id="RHEA-COMP:11605"/>
        <dbReference type="ChEBI" id="CHEBI:15378"/>
        <dbReference type="ChEBI" id="CHEBI:30013"/>
        <dbReference type="ChEBI" id="CHEBI:30616"/>
        <dbReference type="ChEBI" id="CHEBI:61977"/>
        <dbReference type="ChEBI" id="CHEBI:456216"/>
        <dbReference type="EC" id="2.7.11.1"/>
    </reaction>
</comment>
<evidence type="ECO:0000259" key="12">
    <source>
        <dbReference type="PROSITE" id="PS50011"/>
    </source>
</evidence>
<dbReference type="PANTHER" id="PTHR24346">
    <property type="entry name" value="MAP/MICROTUBULE AFFINITY-REGULATING KINASE"/>
    <property type="match status" value="1"/>
</dbReference>
<dbReference type="Pfam" id="PF02149">
    <property type="entry name" value="KA1"/>
    <property type="match status" value="1"/>
</dbReference>
<keyword evidence="4" id="KW-0808">Transferase</keyword>
<evidence type="ECO:0000256" key="8">
    <source>
        <dbReference type="ARBA" id="ARBA00047899"/>
    </source>
</evidence>
<dbReference type="AlphaFoldDB" id="A0A2T0FKR2"/>
<comment type="caution">
    <text evidence="14">The sequence shown here is derived from an EMBL/GenBank/DDBJ whole genome shotgun (WGS) entry which is preliminary data.</text>
</comment>
<evidence type="ECO:0000256" key="11">
    <source>
        <dbReference type="SAM" id="MobiDB-lite"/>
    </source>
</evidence>
<feature type="compositionally biased region" description="Low complexity" evidence="11">
    <location>
        <begin position="156"/>
        <end position="169"/>
    </location>
</feature>
<dbReference type="EMBL" id="NDIQ01000021">
    <property type="protein sequence ID" value="PRT55570.1"/>
    <property type="molecule type" value="Genomic_DNA"/>
</dbReference>
<feature type="compositionally biased region" description="Polar residues" evidence="11">
    <location>
        <begin position="101"/>
        <end position="122"/>
    </location>
</feature>
<comment type="similarity">
    <text evidence="1">Belongs to the protein kinase superfamily. CAMK Ser/Thr protein kinase family. NIM1 subfamily.</text>
</comment>
<name>A0A2T0FKR2_9ASCO</name>
<dbReference type="InterPro" id="IPR001772">
    <property type="entry name" value="KA1_dom"/>
</dbReference>
<sequence>MNSPTETSAPSSPASRAGRASTRAYGPNVGGPLPKSTSLGSYGSQASSGRSGTPGDEAAANCADPSTRFQPTPPAPPRSPPPPKCEFVAASAPAPNLADATTTPALTHTRAFPTTPTMSTEAPATAREPMTPQRQVSSGAAMHTPIAVPDSVHRVPSTSTTPATQPPASQHHHHHHHHHGHSQSHHQPRVQKRTSVGPWDFVKSVGAGSMGQVKLAVNRYTRQSAAVKIVPKAFTQKNWEGRESNDAKDARVIREAAIGKLVYHPNISRLYEVYSMSSHYYLVFEYIAGGQMLDYIITHGSVKETQARRFARSIASSLDYCHRNSIVHRDLKIENILIADGGDIKIIDFGLSNLFRRDDLLKTFCGSLYFAAPELLNALPYVGPEVDVWSFGVVLYVLVCGKVPFEDKSMAALHAKIKRGEVEYPTWLSPLCTDLLSKMLVVSPSERATMRDVIHHPWMNKGFDSVVECFVPDRVPLELPLDGEVLNEMVEMSLAKDIDFLRVELEGVLQSPQYLEAVAAWYDARASSSALPSRAADPLNSYHPFISMYFLTRERLEREAVVSSSTSLAFGAPMPAVESTPLPPTRARSRSSDRDNLPTRAATTTAASTTSQHQRHSSTSPAPPGRRAVTGPVAKPAQPQLPSASQLSAPAPPAAAGRLRSRTVGTSEYPGVMYPELAVKRGFNPANDPGPTPPISPQVGGERRSNLSSLFRRISLRRRSGRSDSNERSGDISVDGLASQHSSREPSRDRASVRRVPSRHSGNSGELSGQDTAGATPQSSTTKQTLRVPGHTRAKSTGYPGPVQATDSGPMRPSHSRQPSHLAERIEEEMPSIESPRQVFFKGFFSVQSTSTKSLREIRAEIIRVLTELSIDFVEIKGGFACIHGASPSSTAATTLPVSVTSPRQPAHRRGPSFGASPPHASPSRPSEFSNSSSDSVELTGSDMLGHEPTNKPPSPVRFEISIVRVPLLSLHGVQFKKLTGDMWRYKSIAQEILEHLKL</sequence>
<keyword evidence="5 10" id="KW-0547">Nucleotide-binding</keyword>
<dbReference type="GO" id="GO:0005737">
    <property type="term" value="C:cytoplasm"/>
    <property type="evidence" value="ECO:0007669"/>
    <property type="project" value="TreeGrafter"/>
</dbReference>
<feature type="compositionally biased region" description="Polar residues" evidence="11">
    <location>
        <begin position="35"/>
        <end position="51"/>
    </location>
</feature>
<dbReference type="InterPro" id="IPR028375">
    <property type="entry name" value="KA1/Ssp2_C"/>
</dbReference>
<dbReference type="PANTHER" id="PTHR24346:SF82">
    <property type="entry name" value="KP78A-RELATED"/>
    <property type="match status" value="1"/>
</dbReference>
<feature type="binding site" evidence="10">
    <location>
        <position position="228"/>
    </location>
    <ligand>
        <name>ATP</name>
        <dbReference type="ChEBI" id="CHEBI:30616"/>
    </ligand>
</feature>
<dbReference type="PROSITE" id="PS50032">
    <property type="entry name" value="KA1"/>
    <property type="match status" value="1"/>
</dbReference>
<dbReference type="SMART" id="SM00220">
    <property type="entry name" value="S_TKc"/>
    <property type="match status" value="1"/>
</dbReference>
<feature type="compositionally biased region" description="Basic residues" evidence="11">
    <location>
        <begin position="170"/>
        <end position="192"/>
    </location>
</feature>
<dbReference type="InterPro" id="IPR000719">
    <property type="entry name" value="Prot_kinase_dom"/>
</dbReference>
<keyword evidence="7 10" id="KW-0067">ATP-binding</keyword>
<dbReference type="STRING" id="45607.A0A2T0FKR2"/>
<dbReference type="GO" id="GO:0004674">
    <property type="term" value="F:protein serine/threonine kinase activity"/>
    <property type="evidence" value="ECO:0007669"/>
    <property type="project" value="UniProtKB-KW"/>
</dbReference>
<keyword evidence="3 14" id="KW-0723">Serine/threonine-protein kinase</keyword>
<dbReference type="GO" id="GO:0005524">
    <property type="term" value="F:ATP binding"/>
    <property type="evidence" value="ECO:0007669"/>
    <property type="project" value="UniProtKB-UniRule"/>
</dbReference>
<dbReference type="EC" id="2.7.11.1" evidence="2"/>
<feature type="compositionally biased region" description="Polar residues" evidence="11">
    <location>
        <begin position="890"/>
        <end position="904"/>
    </location>
</feature>
<feature type="compositionally biased region" description="Low complexity" evidence="11">
    <location>
        <begin position="1"/>
        <end position="24"/>
    </location>
</feature>
<feature type="region of interest" description="Disordered" evidence="11">
    <location>
        <begin position="890"/>
        <end position="956"/>
    </location>
</feature>
<dbReference type="SUPFAM" id="SSF56112">
    <property type="entry name" value="Protein kinase-like (PK-like)"/>
    <property type="match status" value="1"/>
</dbReference>
<dbReference type="GO" id="GO:0000226">
    <property type="term" value="P:microtubule cytoskeleton organization"/>
    <property type="evidence" value="ECO:0007669"/>
    <property type="project" value="TreeGrafter"/>
</dbReference>
<proteinExistence type="inferred from homology"/>
<feature type="compositionally biased region" description="Low complexity" evidence="11">
    <location>
        <begin position="601"/>
        <end position="620"/>
    </location>
</feature>
<feature type="compositionally biased region" description="Low complexity" evidence="11">
    <location>
        <begin position="89"/>
        <end position="100"/>
    </location>
</feature>
<dbReference type="FunFam" id="1.10.510.10:FF:000571">
    <property type="entry name" value="Maternal embryonic leucine zipper kinase"/>
    <property type="match status" value="1"/>
</dbReference>
<dbReference type="RefSeq" id="XP_024665515.1">
    <property type="nucleotide sequence ID" value="XM_024809747.1"/>
</dbReference>
<gene>
    <name evidence="14" type="ORF">B9G98_03190</name>
</gene>
<accession>A0A2T0FKR2</accession>
<feature type="region of interest" description="Disordered" evidence="11">
    <location>
        <begin position="572"/>
        <end position="667"/>
    </location>
</feature>
<evidence type="ECO:0000256" key="1">
    <source>
        <dbReference type="ARBA" id="ARBA00010791"/>
    </source>
</evidence>
<evidence type="ECO:0000256" key="9">
    <source>
        <dbReference type="ARBA" id="ARBA00048679"/>
    </source>
</evidence>
<dbReference type="OrthoDB" id="1928777at2759"/>
<evidence type="ECO:0000259" key="13">
    <source>
        <dbReference type="PROSITE" id="PS50032"/>
    </source>
</evidence>
<evidence type="ECO:0000313" key="14">
    <source>
        <dbReference type="EMBL" id="PRT55570.1"/>
    </source>
</evidence>
<feature type="domain" description="KA1" evidence="13">
    <location>
        <begin position="950"/>
        <end position="999"/>
    </location>
</feature>
<dbReference type="CDD" id="cd12121">
    <property type="entry name" value="MARK_C_like"/>
    <property type="match status" value="1"/>
</dbReference>
<evidence type="ECO:0000256" key="5">
    <source>
        <dbReference type="ARBA" id="ARBA00022741"/>
    </source>
</evidence>